<evidence type="ECO:0000313" key="2">
    <source>
        <dbReference type="Proteomes" id="UP000322139"/>
    </source>
</evidence>
<protein>
    <submittedName>
        <fullName evidence="1">Sulfotransferase family protein</fullName>
    </submittedName>
</protein>
<gene>
    <name evidence="1" type="ORF">FZD51_00755</name>
</gene>
<evidence type="ECO:0000313" key="1">
    <source>
        <dbReference type="EMBL" id="TYS52015.1"/>
    </source>
</evidence>
<organism evidence="1 2">
    <name type="scientific">Bacillus infantis</name>
    <dbReference type="NCBI Taxonomy" id="324767"/>
    <lineage>
        <taxon>Bacteria</taxon>
        <taxon>Bacillati</taxon>
        <taxon>Bacillota</taxon>
        <taxon>Bacilli</taxon>
        <taxon>Bacillales</taxon>
        <taxon>Bacillaceae</taxon>
        <taxon>Bacillus</taxon>
    </lineage>
</organism>
<dbReference type="AlphaFoldDB" id="A0A5D4RKM7"/>
<dbReference type="EMBL" id="VTER01000001">
    <property type="protein sequence ID" value="TYS52015.1"/>
    <property type="molecule type" value="Genomic_DNA"/>
</dbReference>
<keyword evidence="1" id="KW-0808">Transferase</keyword>
<name>A0A5D4RKM7_9BACI</name>
<sequence length="258" mass="30730">MNKKEQKVKDVLTNSRPPLFEQDFPIIFFWSPKSGCTSLIKWFYYQIGKLDEALKHNPWVHTYRLQVYQKQPKYLYRIAEQLLFNKKESYKLVRNPYTRAVSSYLAAIYNETLLDQIAPGAKGTGISFKEFLYKVKEIGADNPKLDPHIAQQYIKDEELFVKNHIRLENFTEEIRNLEQKFKLQNSPLHEFVKSPHHLTQAMQSNGRQTFSDVKFSRQTIKTPLPDYTDFYNEETKKLVQELFKNDFIHYGYDVERIK</sequence>
<accession>A0A5D4RKM7</accession>
<dbReference type="InterPro" id="IPR005331">
    <property type="entry name" value="Sulfotransferase"/>
</dbReference>
<dbReference type="Pfam" id="PF03567">
    <property type="entry name" value="Sulfotransfer_2"/>
    <property type="match status" value="1"/>
</dbReference>
<comment type="caution">
    <text evidence="1">The sequence shown here is derived from an EMBL/GenBank/DDBJ whole genome shotgun (WGS) entry which is preliminary data.</text>
</comment>
<dbReference type="GO" id="GO:0008146">
    <property type="term" value="F:sulfotransferase activity"/>
    <property type="evidence" value="ECO:0007669"/>
    <property type="project" value="InterPro"/>
</dbReference>
<dbReference type="GO" id="GO:0016020">
    <property type="term" value="C:membrane"/>
    <property type="evidence" value="ECO:0007669"/>
    <property type="project" value="InterPro"/>
</dbReference>
<dbReference type="Proteomes" id="UP000322139">
    <property type="component" value="Unassembled WGS sequence"/>
</dbReference>
<dbReference type="RefSeq" id="WP_148973002.1">
    <property type="nucleotide sequence ID" value="NZ_VTER01000001.1"/>
</dbReference>
<reference evidence="1 2" key="1">
    <citation type="submission" date="2019-08" db="EMBL/GenBank/DDBJ databases">
        <title>Bacillus genomes from the desert of Cuatro Cienegas, Coahuila.</title>
        <authorList>
            <person name="Olmedo-Alvarez G."/>
        </authorList>
    </citation>
    <scope>NUCLEOTIDE SEQUENCE [LARGE SCALE GENOMIC DNA]</scope>
    <source>
        <strain evidence="1 2">CH446_14T</strain>
    </source>
</reference>
<proteinExistence type="predicted"/>